<evidence type="ECO:0000256" key="1">
    <source>
        <dbReference type="ARBA" id="ARBA00004496"/>
    </source>
</evidence>
<feature type="active site" description="S-acetylcysteine intermediate" evidence="14">
    <location>
        <position position="419"/>
    </location>
</feature>
<dbReference type="InterPro" id="IPR005949">
    <property type="entry name" value="Form_AcTrfase"/>
</dbReference>
<evidence type="ECO:0000256" key="16">
    <source>
        <dbReference type="PROSITE-ProRule" id="PRU00493"/>
    </source>
</evidence>
<dbReference type="GO" id="GO:0006006">
    <property type="term" value="P:glucose metabolic process"/>
    <property type="evidence" value="ECO:0007669"/>
    <property type="project" value="UniProtKB-UniRule"/>
</dbReference>
<dbReference type="PIRSF" id="PIRSF000379">
    <property type="entry name" value="For_Ac_trans_1"/>
    <property type="match status" value="1"/>
</dbReference>
<keyword evidence="6 17" id="KW-0963">Cytoplasm</keyword>
<dbReference type="PANTHER" id="PTHR30191:SF0">
    <property type="entry name" value="FORMATE ACETYLTRANSFERASE 1"/>
    <property type="match status" value="1"/>
</dbReference>
<evidence type="ECO:0000256" key="9">
    <source>
        <dbReference type="ARBA" id="ARBA00022818"/>
    </source>
</evidence>
<keyword evidence="9 15" id="KW-0556">Organic radical</keyword>
<reference evidence="20 21" key="1">
    <citation type="submission" date="2020-04" db="EMBL/GenBank/DDBJ databases">
        <title>MicrobeNet Type strains.</title>
        <authorList>
            <person name="Nicholson A.C."/>
        </authorList>
    </citation>
    <scope>NUCLEOTIDE SEQUENCE [LARGE SCALE GENOMIC DNA]</scope>
    <source>
        <strain evidence="20 21">ATCC BAA-788</strain>
    </source>
</reference>
<evidence type="ECO:0000313" key="21">
    <source>
        <dbReference type="Proteomes" id="UP000581206"/>
    </source>
</evidence>
<evidence type="ECO:0000256" key="13">
    <source>
        <dbReference type="ARBA" id="ARBA00049029"/>
    </source>
</evidence>
<protein>
    <recommendedName>
        <fullName evidence="5 17">Formate acetyltransferase</fullName>
        <ecNumber evidence="4 17">2.3.1.54</ecNumber>
    </recommendedName>
    <alternativeName>
        <fullName evidence="12 17">Pyruvate formate-lyase</fullName>
    </alternativeName>
</protein>
<comment type="catalytic activity">
    <reaction evidence="13 17">
        <text>formate + acetyl-CoA = pyruvate + CoA</text>
        <dbReference type="Rhea" id="RHEA:11844"/>
        <dbReference type="ChEBI" id="CHEBI:15361"/>
        <dbReference type="ChEBI" id="CHEBI:15740"/>
        <dbReference type="ChEBI" id="CHEBI:57287"/>
        <dbReference type="ChEBI" id="CHEBI:57288"/>
        <dbReference type="EC" id="2.3.1.54"/>
    </reaction>
</comment>
<dbReference type="UniPathway" id="UPA00920">
    <property type="reaction ID" value="UER00891"/>
</dbReference>
<evidence type="ECO:0000256" key="4">
    <source>
        <dbReference type="ARBA" id="ARBA00013214"/>
    </source>
</evidence>
<evidence type="ECO:0000256" key="5">
    <source>
        <dbReference type="ARBA" id="ARBA00013897"/>
    </source>
</evidence>
<name>A0A7X6KWB2_9CELL</name>
<comment type="pathway">
    <text evidence="2 17">Fermentation; pyruvate fermentation; formate from pyruvate: step 1/1.</text>
</comment>
<feature type="domain" description="Glycine radical" evidence="18">
    <location>
        <begin position="632"/>
        <end position="755"/>
    </location>
</feature>
<dbReference type="NCBIfam" id="TIGR01255">
    <property type="entry name" value="pyr_form_ly_1"/>
    <property type="match status" value="1"/>
</dbReference>
<dbReference type="Pfam" id="PF01228">
    <property type="entry name" value="Gly_radical"/>
    <property type="match status" value="1"/>
</dbReference>
<evidence type="ECO:0000259" key="18">
    <source>
        <dbReference type="PROSITE" id="PS51149"/>
    </source>
</evidence>
<dbReference type="PROSITE" id="PS00850">
    <property type="entry name" value="GLY_RADICAL_1"/>
    <property type="match status" value="1"/>
</dbReference>
<dbReference type="AlphaFoldDB" id="A0A7X6KWB2"/>
<dbReference type="InterPro" id="IPR004184">
    <property type="entry name" value="PFL_dom"/>
</dbReference>
<evidence type="ECO:0000256" key="8">
    <source>
        <dbReference type="ARBA" id="ARBA00022679"/>
    </source>
</evidence>
<evidence type="ECO:0000256" key="14">
    <source>
        <dbReference type="PIRSR" id="PIRSR000379-1"/>
    </source>
</evidence>
<proteinExistence type="inferred from homology"/>
<dbReference type="RefSeq" id="WP_168630469.1">
    <property type="nucleotide sequence ID" value="NZ_BONL01000002.1"/>
</dbReference>
<dbReference type="Proteomes" id="UP000581206">
    <property type="component" value="Unassembled WGS sequence"/>
</dbReference>
<evidence type="ECO:0000256" key="2">
    <source>
        <dbReference type="ARBA" id="ARBA00004809"/>
    </source>
</evidence>
<dbReference type="SUPFAM" id="SSF51998">
    <property type="entry name" value="PFL-like glycyl radical enzymes"/>
    <property type="match status" value="1"/>
</dbReference>
<keyword evidence="11 17" id="KW-0012">Acyltransferase</keyword>
<keyword evidence="8 17" id="KW-0808">Transferase</keyword>
<evidence type="ECO:0000256" key="6">
    <source>
        <dbReference type="ARBA" id="ARBA00022490"/>
    </source>
</evidence>
<sequence>MATTAVPQTGADATAGAWNGFVTGPWCDGIDVRDFIQRNYTPYTGDSSFLAGPTERTTGIWSTLSAMFPEERAKGVYDIDNHVPGTITSHGPGYISEGNELIVGLQTDAPLKRAMIPNGGWRMVVKSLQTYGYDVDPQVDKIFSEYRKTHNDGVFDVYPPNVRAARSSHIITGLPDAYGRGRIIGDYRRVALYGVDALIEGKRMERHELDMERSVEDVIRDREENSEQIRALNELKQMAASYGYDISGPATTAREAIQWLYFGYLAAVKEQNGAAMSLGRTSTFLDIYLQRDLDNGTITEEFAQELIDDFVIKLRIVRFLRTPEYDELFSGDPTWVTESIGGIGEDGRPLVTKSSFRFLQTLYNVGPAPEPNLTVLWSNRLPEGFKRFCAQVSIDTSAIQYESDELIRTSWGDDAAIACCVSPMRVGKQMQFFGARVNIAKALLYAINGGRDEVSGKQVAPVSAPVEGDVLDYDDVYAKYDKLLDWLAETYVDALNCVHYMHDKYAYERIEMALHDKEILRTMACGIAGLSVVADSLSAIKYAKVTPVRDEDGLVTDYVVEGDFPKYGNDDDRADDIAVEIVKSFMEKIRRQKTYRNALHTQSVLTITSNVVYGKATGNTPDGRRAGEPFAPGANPMNGRDSHGMLASAMSVAKLPYSEAMDGISLTSTVVPSGLGRDREEQITNLVGLMDAYNVQSGYHLNVNVLNRDTLEDAMEHPENYPQLTIRVSGYAVNFVRLTREQQLDVLSRTFHGGL</sequence>
<dbReference type="GO" id="GO:0008861">
    <property type="term" value="F:formate C-acetyltransferase activity"/>
    <property type="evidence" value="ECO:0007669"/>
    <property type="project" value="UniProtKB-UniRule"/>
</dbReference>
<evidence type="ECO:0000256" key="3">
    <source>
        <dbReference type="ARBA" id="ARBA00008375"/>
    </source>
</evidence>
<evidence type="ECO:0000256" key="10">
    <source>
        <dbReference type="ARBA" id="ARBA00023277"/>
    </source>
</evidence>
<dbReference type="EC" id="2.3.1.54" evidence="4 17"/>
<keyword evidence="10 17" id="KW-0119">Carbohydrate metabolism</keyword>
<evidence type="ECO:0000256" key="7">
    <source>
        <dbReference type="ARBA" id="ARBA00022526"/>
    </source>
</evidence>
<feature type="modified residue" description="Glycine radical" evidence="15 16">
    <location>
        <position position="730"/>
    </location>
</feature>
<evidence type="ECO:0000259" key="19">
    <source>
        <dbReference type="PROSITE" id="PS51554"/>
    </source>
</evidence>
<evidence type="ECO:0000256" key="17">
    <source>
        <dbReference type="RuleBase" id="RU368075"/>
    </source>
</evidence>
<comment type="subunit">
    <text evidence="17">Homodimer.</text>
</comment>
<comment type="caution">
    <text evidence="20">The sequence shown here is derived from an EMBL/GenBank/DDBJ whole genome shotgun (WGS) entry which is preliminary data.</text>
</comment>
<evidence type="ECO:0000256" key="12">
    <source>
        <dbReference type="ARBA" id="ARBA00031063"/>
    </source>
</evidence>
<dbReference type="PROSITE" id="PS51149">
    <property type="entry name" value="GLY_RADICAL_2"/>
    <property type="match status" value="1"/>
</dbReference>
<evidence type="ECO:0000256" key="15">
    <source>
        <dbReference type="PIRSR" id="PIRSR000379-2"/>
    </source>
</evidence>
<feature type="active site" description="Cysteine radical intermediate" evidence="14">
    <location>
        <position position="420"/>
    </location>
</feature>
<dbReference type="PROSITE" id="PS51554">
    <property type="entry name" value="PFL"/>
    <property type="match status" value="1"/>
</dbReference>
<accession>A0A7X6KWB2</accession>
<dbReference type="InterPro" id="IPR001150">
    <property type="entry name" value="Gly_radical"/>
</dbReference>
<dbReference type="InterPro" id="IPR019777">
    <property type="entry name" value="Form_AcTrfase_GR_CS"/>
</dbReference>
<dbReference type="EMBL" id="JAAXOX010000005">
    <property type="protein sequence ID" value="NKY23340.1"/>
    <property type="molecule type" value="Genomic_DNA"/>
</dbReference>
<comment type="subcellular location">
    <subcellularLocation>
        <location evidence="1 17">Cytoplasm</location>
    </subcellularLocation>
</comment>
<dbReference type="PANTHER" id="PTHR30191">
    <property type="entry name" value="FORMATE ACETYLTRANSFERASE"/>
    <property type="match status" value="1"/>
</dbReference>
<dbReference type="Gene3D" id="3.20.70.20">
    <property type="match status" value="1"/>
</dbReference>
<evidence type="ECO:0000256" key="11">
    <source>
        <dbReference type="ARBA" id="ARBA00023315"/>
    </source>
</evidence>
<keyword evidence="7 17" id="KW-0313">Glucose metabolism</keyword>
<gene>
    <name evidence="20" type="primary">pflB</name>
    <name evidence="20" type="ORF">HGA03_11770</name>
</gene>
<keyword evidence="21" id="KW-1185">Reference proteome</keyword>
<evidence type="ECO:0000313" key="20">
    <source>
        <dbReference type="EMBL" id="NKY23340.1"/>
    </source>
</evidence>
<dbReference type="GO" id="GO:0005829">
    <property type="term" value="C:cytosol"/>
    <property type="evidence" value="ECO:0007669"/>
    <property type="project" value="TreeGrafter"/>
</dbReference>
<comment type="similarity">
    <text evidence="3 17">Belongs to the glycyl radical enzyme (GRE) family. PFL subfamily.</text>
</comment>
<dbReference type="Pfam" id="PF02901">
    <property type="entry name" value="PFL-like"/>
    <property type="match status" value="1"/>
</dbReference>
<dbReference type="InterPro" id="IPR050244">
    <property type="entry name" value="Auton_GlycylRad_Cofactor"/>
</dbReference>
<organism evidence="20 21">
    <name type="scientific">Cellulomonas denverensis</name>
    <dbReference type="NCBI Taxonomy" id="264297"/>
    <lineage>
        <taxon>Bacteria</taxon>
        <taxon>Bacillati</taxon>
        <taxon>Actinomycetota</taxon>
        <taxon>Actinomycetes</taxon>
        <taxon>Micrococcales</taxon>
        <taxon>Cellulomonadaceae</taxon>
        <taxon>Cellulomonas</taxon>
    </lineage>
</organism>
<feature type="domain" description="PFL" evidence="19">
    <location>
        <begin position="12"/>
        <end position="625"/>
    </location>
</feature>
<dbReference type="CDD" id="cd01678">
    <property type="entry name" value="PFL1"/>
    <property type="match status" value="1"/>
</dbReference>